<dbReference type="Proteomes" id="UP000198548">
    <property type="component" value="Unassembled WGS sequence"/>
</dbReference>
<reference evidence="1 4" key="2">
    <citation type="submission" date="2019-07" db="EMBL/GenBank/DDBJ databases">
        <title>Whole genome shotgun sequence of Alkalibacterium putridalgicola NBRC 103243.</title>
        <authorList>
            <person name="Hosoyama A."/>
            <person name="Uohara A."/>
            <person name="Ohji S."/>
            <person name="Ichikawa N."/>
        </authorList>
    </citation>
    <scope>NUCLEOTIDE SEQUENCE [LARGE SCALE GENOMIC DNA]</scope>
    <source>
        <strain evidence="1 4">NBRC 103243</strain>
    </source>
</reference>
<gene>
    <name evidence="1" type="ORF">APU01nite_17410</name>
    <name evidence="2" type="ORF">SAMN04488100_1213</name>
</gene>
<evidence type="ECO:0000313" key="4">
    <source>
        <dbReference type="Proteomes" id="UP000321425"/>
    </source>
</evidence>
<dbReference type="AlphaFoldDB" id="A0A1H7V0L5"/>
<organism evidence="2 3">
    <name type="scientific">Alkalibacterium putridalgicola</name>
    <dbReference type="NCBI Taxonomy" id="426703"/>
    <lineage>
        <taxon>Bacteria</taxon>
        <taxon>Bacillati</taxon>
        <taxon>Bacillota</taxon>
        <taxon>Bacilli</taxon>
        <taxon>Lactobacillales</taxon>
        <taxon>Carnobacteriaceae</taxon>
        <taxon>Alkalibacterium</taxon>
    </lineage>
</organism>
<dbReference type="EMBL" id="FOBL01000021">
    <property type="protein sequence ID" value="SEM02684.1"/>
    <property type="molecule type" value="Genomic_DNA"/>
</dbReference>
<evidence type="ECO:0000313" key="2">
    <source>
        <dbReference type="EMBL" id="SEM02684.1"/>
    </source>
</evidence>
<dbReference type="Proteomes" id="UP000321425">
    <property type="component" value="Unassembled WGS sequence"/>
</dbReference>
<proteinExistence type="predicted"/>
<sequence length="56" mass="6872">MIDVQQIEKEASRALTNWYKQSFKFISYDSFLEFETPFLDMHNDRIKTKKKNLLRQ</sequence>
<evidence type="ECO:0000313" key="1">
    <source>
        <dbReference type="EMBL" id="GEK89702.1"/>
    </source>
</evidence>
<keyword evidence="4" id="KW-1185">Reference proteome</keyword>
<name>A0A1H7V0L5_9LACT</name>
<reference evidence="2 3" key="1">
    <citation type="submission" date="2016-10" db="EMBL/GenBank/DDBJ databases">
        <authorList>
            <person name="de Groot N.N."/>
        </authorList>
    </citation>
    <scope>NUCLEOTIDE SEQUENCE [LARGE SCALE GENOMIC DNA]</scope>
    <source>
        <strain evidence="2 3">DSM 19182</strain>
    </source>
</reference>
<protein>
    <submittedName>
        <fullName evidence="2">Uncharacterized protein</fullName>
    </submittedName>
</protein>
<dbReference type="RefSeq" id="WP_177165511.1">
    <property type="nucleotide sequence ID" value="NZ_BJUX01000020.1"/>
</dbReference>
<accession>A0A1H7V0L5</accession>
<evidence type="ECO:0000313" key="3">
    <source>
        <dbReference type="Proteomes" id="UP000198548"/>
    </source>
</evidence>
<dbReference type="EMBL" id="BJUX01000020">
    <property type="protein sequence ID" value="GEK89702.1"/>
    <property type="molecule type" value="Genomic_DNA"/>
</dbReference>